<evidence type="ECO:0000256" key="6">
    <source>
        <dbReference type="SAM" id="Phobius"/>
    </source>
</evidence>
<dbReference type="PRINTS" id="PR01036">
    <property type="entry name" value="TCRTETB"/>
</dbReference>
<dbReference type="GO" id="GO:0022857">
    <property type="term" value="F:transmembrane transporter activity"/>
    <property type="evidence" value="ECO:0007669"/>
    <property type="project" value="InterPro"/>
</dbReference>
<dbReference type="Gene3D" id="1.20.1720.10">
    <property type="entry name" value="Multidrug resistance protein D"/>
    <property type="match status" value="1"/>
</dbReference>
<feature type="compositionally biased region" description="Basic residues" evidence="5">
    <location>
        <begin position="612"/>
        <end position="624"/>
    </location>
</feature>
<dbReference type="InterPro" id="IPR036259">
    <property type="entry name" value="MFS_trans_sf"/>
</dbReference>
<feature type="transmembrane region" description="Helical" evidence="6">
    <location>
        <begin position="290"/>
        <end position="312"/>
    </location>
</feature>
<reference evidence="8 9" key="1">
    <citation type="journal article" date="2018" name="Mol. Biol. Evol.">
        <title>Broad Genomic Sampling Reveals a Smut Pathogenic Ancestry of the Fungal Clade Ustilaginomycotina.</title>
        <authorList>
            <person name="Kijpornyongpan T."/>
            <person name="Mondo S.J."/>
            <person name="Barry K."/>
            <person name="Sandor L."/>
            <person name="Lee J."/>
            <person name="Lipzen A."/>
            <person name="Pangilinan J."/>
            <person name="LaButti K."/>
            <person name="Hainaut M."/>
            <person name="Henrissat B."/>
            <person name="Grigoriev I.V."/>
            <person name="Spatafora J.W."/>
            <person name="Aime M.C."/>
        </authorList>
    </citation>
    <scope>NUCLEOTIDE SEQUENCE [LARGE SCALE GENOMIC DNA]</scope>
    <source>
        <strain evidence="8 9">MCA 4718</strain>
    </source>
</reference>
<dbReference type="InterPro" id="IPR020846">
    <property type="entry name" value="MFS_dom"/>
</dbReference>
<feature type="transmembrane region" description="Helical" evidence="6">
    <location>
        <begin position="501"/>
        <end position="520"/>
    </location>
</feature>
<dbReference type="Pfam" id="PF07690">
    <property type="entry name" value="MFS_1"/>
    <property type="match status" value="1"/>
</dbReference>
<feature type="transmembrane region" description="Helical" evidence="6">
    <location>
        <begin position="324"/>
        <end position="343"/>
    </location>
</feature>
<keyword evidence="4 6" id="KW-0472">Membrane</keyword>
<name>A0A316UDD7_9BASI</name>
<dbReference type="PANTHER" id="PTHR23501:SF189">
    <property type="entry name" value="DRUG TRANSPORTER, PUTATIVE (AFU_ORTHOLOGUE AFUA_4G03920)-RELATED"/>
    <property type="match status" value="1"/>
</dbReference>
<dbReference type="Gene3D" id="1.20.1250.20">
    <property type="entry name" value="MFS general substrate transporter like domains"/>
    <property type="match status" value="1"/>
</dbReference>
<dbReference type="GeneID" id="37012541"/>
<protein>
    <submittedName>
        <fullName evidence="8">MFS general substrate transporter</fullName>
    </submittedName>
</protein>
<evidence type="ECO:0000313" key="9">
    <source>
        <dbReference type="Proteomes" id="UP000245942"/>
    </source>
</evidence>
<feature type="compositionally biased region" description="Basic and acidic residues" evidence="5">
    <location>
        <begin position="22"/>
        <end position="42"/>
    </location>
</feature>
<feature type="transmembrane region" description="Helical" evidence="6">
    <location>
        <begin position="228"/>
        <end position="247"/>
    </location>
</feature>
<dbReference type="EMBL" id="KZ819322">
    <property type="protein sequence ID" value="PWN22898.1"/>
    <property type="molecule type" value="Genomic_DNA"/>
</dbReference>
<feature type="transmembrane region" description="Helical" evidence="6">
    <location>
        <begin position="135"/>
        <end position="155"/>
    </location>
</feature>
<feature type="transmembrane region" description="Helical" evidence="6">
    <location>
        <begin position="99"/>
        <end position="115"/>
    </location>
</feature>
<feature type="region of interest" description="Disordered" evidence="5">
    <location>
        <begin position="1"/>
        <end position="82"/>
    </location>
</feature>
<feature type="transmembrane region" description="Helical" evidence="6">
    <location>
        <begin position="167"/>
        <end position="184"/>
    </location>
</feature>
<dbReference type="STRING" id="1684307.A0A316UDD7"/>
<evidence type="ECO:0000259" key="7">
    <source>
        <dbReference type="PROSITE" id="PS50850"/>
    </source>
</evidence>
<dbReference type="PANTHER" id="PTHR23501">
    <property type="entry name" value="MAJOR FACILITATOR SUPERFAMILY"/>
    <property type="match status" value="1"/>
</dbReference>
<dbReference type="GO" id="GO:0005886">
    <property type="term" value="C:plasma membrane"/>
    <property type="evidence" value="ECO:0007669"/>
    <property type="project" value="TreeGrafter"/>
</dbReference>
<organism evidence="8 9">
    <name type="scientific">Pseudomicrostroma glucosiphilum</name>
    <dbReference type="NCBI Taxonomy" id="1684307"/>
    <lineage>
        <taxon>Eukaryota</taxon>
        <taxon>Fungi</taxon>
        <taxon>Dikarya</taxon>
        <taxon>Basidiomycota</taxon>
        <taxon>Ustilaginomycotina</taxon>
        <taxon>Exobasidiomycetes</taxon>
        <taxon>Microstromatales</taxon>
        <taxon>Microstromatales incertae sedis</taxon>
        <taxon>Pseudomicrostroma</taxon>
    </lineage>
</organism>
<dbReference type="RefSeq" id="XP_025350058.1">
    <property type="nucleotide sequence ID" value="XM_025490807.1"/>
</dbReference>
<accession>A0A316UDD7</accession>
<feature type="region of interest" description="Disordered" evidence="5">
    <location>
        <begin position="608"/>
        <end position="677"/>
    </location>
</feature>
<evidence type="ECO:0000256" key="4">
    <source>
        <dbReference type="ARBA" id="ARBA00023136"/>
    </source>
</evidence>
<keyword evidence="3 6" id="KW-1133">Transmembrane helix</keyword>
<dbReference type="SUPFAM" id="SSF103473">
    <property type="entry name" value="MFS general substrate transporter"/>
    <property type="match status" value="1"/>
</dbReference>
<evidence type="ECO:0000256" key="3">
    <source>
        <dbReference type="ARBA" id="ARBA00022989"/>
    </source>
</evidence>
<gene>
    <name evidence="8" type="ORF">BCV69DRAFT_266371</name>
</gene>
<evidence type="ECO:0000256" key="2">
    <source>
        <dbReference type="ARBA" id="ARBA00022692"/>
    </source>
</evidence>
<feature type="transmembrane region" description="Helical" evidence="6">
    <location>
        <begin position="431"/>
        <end position="449"/>
    </location>
</feature>
<keyword evidence="2 6" id="KW-0812">Transmembrane</keyword>
<keyword evidence="9" id="KW-1185">Reference proteome</keyword>
<comment type="subcellular location">
    <subcellularLocation>
        <location evidence="1">Membrane</location>
        <topology evidence="1">Multi-pass membrane protein</topology>
    </subcellularLocation>
</comment>
<feature type="domain" description="Major facilitator superfamily (MFS) profile" evidence="7">
    <location>
        <begin position="102"/>
        <end position="596"/>
    </location>
</feature>
<dbReference type="CDD" id="cd17502">
    <property type="entry name" value="MFS_Azr1_MDR_like"/>
    <property type="match status" value="1"/>
</dbReference>
<sequence length="677" mass="72326">MNTPIPPASPEDSISIASPQREGSRTPASDDHTHTIDEKDIADQSPTEDGVGVSDKEAGTVEEEAAEEASRPTKPPQLEDGTIAGSFNAQTNYVPRSQIIIIFLALAIVIFTVVLDQTTLAVSSSVIATDLSAGSLTSFITGSYFLTSTSFQLIYGRVSDFFGRKPLILVFLAMFFIGSLGSSLSPDVISLVCFRAFTGIWGGGLITLGQTVIGDVVSLRERGKYQGILGSVMILGNGLGPVIGGSLAEKADWRDQYRMMLPLSCVSGLVAWRFLPLKKVHGDWKKKAKAVDWTGAVLTFIATTLVVLGLSWAGGSYSWSDAHVLAPIIIGIAFTFIFVLWQWKGCTPERPPLMPLSMFHNRIVCGAAITQFTNGWLTYVQMFYIPQFYQLAYGYSPIKAGALLLPLLCVQSLSSTLSGLIVSRTGRYREILLSGWILWSVGLGLFSTLDPSSGLGKQIGFSLITGFGVGQTLQVALVALQGAVPRKDMAVVTAVRNFARNLGAALGIAIASTIVNTLTVHDLTPQGWSTAQVRAALDNPSALFSSSSSTSSSLSPEQLNELRLAYSNGFRVVFLVLAGIAAASFFFTVALMRQRTLTREDDAALKEEGKRTVRMKRESKRAKKMAAAGGMEEKVAESGSAPQEARPQPVATLQGDARADEGSGAPVTVAATDGVTR</sequence>
<feature type="transmembrane region" description="Helical" evidence="6">
    <location>
        <begin position="363"/>
        <end position="385"/>
    </location>
</feature>
<dbReference type="PROSITE" id="PS50850">
    <property type="entry name" value="MFS"/>
    <property type="match status" value="1"/>
</dbReference>
<dbReference type="OrthoDB" id="10021397at2759"/>
<proteinExistence type="predicted"/>
<dbReference type="Proteomes" id="UP000245942">
    <property type="component" value="Unassembled WGS sequence"/>
</dbReference>
<evidence type="ECO:0000256" key="5">
    <source>
        <dbReference type="SAM" id="MobiDB-lite"/>
    </source>
</evidence>
<evidence type="ECO:0000313" key="8">
    <source>
        <dbReference type="EMBL" id="PWN22898.1"/>
    </source>
</evidence>
<dbReference type="AlphaFoldDB" id="A0A316UDD7"/>
<dbReference type="InterPro" id="IPR011701">
    <property type="entry name" value="MFS"/>
</dbReference>
<feature type="transmembrane region" description="Helical" evidence="6">
    <location>
        <begin position="572"/>
        <end position="592"/>
    </location>
</feature>
<feature type="transmembrane region" description="Helical" evidence="6">
    <location>
        <begin position="461"/>
        <end position="480"/>
    </location>
</feature>
<evidence type="ECO:0000256" key="1">
    <source>
        <dbReference type="ARBA" id="ARBA00004141"/>
    </source>
</evidence>
<feature type="transmembrane region" description="Helical" evidence="6">
    <location>
        <begin position="196"/>
        <end position="216"/>
    </location>
</feature>
<feature type="transmembrane region" description="Helical" evidence="6">
    <location>
        <begin position="259"/>
        <end position="278"/>
    </location>
</feature>